<organism evidence="1 2">
    <name type="scientific">Canavalia gladiata</name>
    <name type="common">Sword bean</name>
    <name type="synonym">Dolichos gladiatus</name>
    <dbReference type="NCBI Taxonomy" id="3824"/>
    <lineage>
        <taxon>Eukaryota</taxon>
        <taxon>Viridiplantae</taxon>
        <taxon>Streptophyta</taxon>
        <taxon>Embryophyta</taxon>
        <taxon>Tracheophyta</taxon>
        <taxon>Spermatophyta</taxon>
        <taxon>Magnoliopsida</taxon>
        <taxon>eudicotyledons</taxon>
        <taxon>Gunneridae</taxon>
        <taxon>Pentapetalae</taxon>
        <taxon>rosids</taxon>
        <taxon>fabids</taxon>
        <taxon>Fabales</taxon>
        <taxon>Fabaceae</taxon>
        <taxon>Papilionoideae</taxon>
        <taxon>50 kb inversion clade</taxon>
        <taxon>NPAAA clade</taxon>
        <taxon>indigoferoid/millettioid clade</taxon>
        <taxon>Phaseoleae</taxon>
        <taxon>Canavalia</taxon>
    </lineage>
</organism>
<keyword evidence="2" id="KW-1185">Reference proteome</keyword>
<protein>
    <submittedName>
        <fullName evidence="1">Uncharacterized protein</fullName>
    </submittedName>
</protein>
<dbReference type="Proteomes" id="UP001367508">
    <property type="component" value="Unassembled WGS sequence"/>
</dbReference>
<comment type="caution">
    <text evidence="1">The sequence shown here is derived from an EMBL/GenBank/DDBJ whole genome shotgun (WGS) entry which is preliminary data.</text>
</comment>
<accession>A0AAN9Q3S8</accession>
<dbReference type="EMBL" id="JAYMYQ010000006">
    <property type="protein sequence ID" value="KAK7323480.1"/>
    <property type="molecule type" value="Genomic_DNA"/>
</dbReference>
<gene>
    <name evidence="1" type="ORF">VNO77_26954</name>
</gene>
<sequence>MLQYLFFSLGFSALPLILYFPPVRNLTLFVEAIEDIASDSRIYTRRIYPHLRVAWSSFMNYLLCTTRSIN</sequence>
<dbReference type="PANTHER" id="PTHR36616">
    <property type="entry name" value="BNAC07G32700D PROTEIN"/>
    <property type="match status" value="1"/>
</dbReference>
<proteinExistence type="predicted"/>
<dbReference type="AlphaFoldDB" id="A0AAN9Q3S8"/>
<name>A0AAN9Q3S8_CANGL</name>
<evidence type="ECO:0000313" key="2">
    <source>
        <dbReference type="Proteomes" id="UP001367508"/>
    </source>
</evidence>
<reference evidence="1 2" key="1">
    <citation type="submission" date="2024-01" db="EMBL/GenBank/DDBJ databases">
        <title>The genomes of 5 underutilized Papilionoideae crops provide insights into root nodulation and disease resistanc.</title>
        <authorList>
            <person name="Jiang F."/>
        </authorList>
    </citation>
    <scope>NUCLEOTIDE SEQUENCE [LARGE SCALE GENOMIC DNA]</scope>
    <source>
        <strain evidence="1">LVBAO_FW01</strain>
        <tissue evidence="1">Leaves</tissue>
    </source>
</reference>
<dbReference type="PANTHER" id="PTHR36616:SF4">
    <property type="entry name" value="OS03G0174800 PROTEIN"/>
    <property type="match status" value="1"/>
</dbReference>
<evidence type="ECO:0000313" key="1">
    <source>
        <dbReference type="EMBL" id="KAK7323480.1"/>
    </source>
</evidence>